<evidence type="ECO:0000256" key="4">
    <source>
        <dbReference type="ARBA" id="ARBA00022525"/>
    </source>
</evidence>
<dbReference type="PANTHER" id="PTHR31451:SF39">
    <property type="entry name" value="MANNAN ENDO-1,4-BETA-MANNOSIDASE 1"/>
    <property type="match status" value="1"/>
</dbReference>
<gene>
    <name evidence="10" type="ORF">A3D77_04545</name>
</gene>
<evidence type="ECO:0000313" key="10">
    <source>
        <dbReference type="EMBL" id="OGG12581.1"/>
    </source>
</evidence>
<accession>A0A1F5ZJK7</accession>
<feature type="transmembrane region" description="Helical" evidence="8">
    <location>
        <begin position="160"/>
        <end position="176"/>
    </location>
</feature>
<feature type="transmembrane region" description="Helical" evidence="8">
    <location>
        <begin position="242"/>
        <end position="264"/>
    </location>
</feature>
<feature type="transmembrane region" description="Helical" evidence="8">
    <location>
        <begin position="135"/>
        <end position="154"/>
    </location>
</feature>
<sequence>MKIGRFTLSLSFKKIEIETPIFRIRLPDVGILSFATFLSILSFAITSRLNLVVAYNDARAHMNMARLVYDNLKPGFVQIGSVWLPLDHILKLAFVWNDYMWQSGFAGAIWSMVAYIGSAYVIYKLILRITQDRSASFLGMLLFATNLNVLYMQSTPMTELLLLFFFTCASYFLYIWSENKKSIYLVPTALSVFFATLTRYDGWFLFIFVSLSLVFVTFKGYLKTKSFKKIQEFFFHPLEKRLIIFATLGGLGIVLWFVWNLLIFGDPLFFALGPYSAKTQQNRIASSGSLLTKYDIFLSLKAYWHAMNDNVGFVLMLIAIAGFILYFLRYKIKDSAIAVYSLLSPFVFHVISLFIGFSVLVVPELGTNFTQEAQASWFNVRYGLMMIPAVAFFAAYLTKRRWWMKILLLFFIILQSYIFISTNNVITITDGVIGTSALDVTDVKDWLVANTKDKEGLILASISYHNALAFSTGMPLKRFIHEGTGRYWEESLVDPTIYAKWIVVTSGDVGDPVYSALYNKRSGVFLKYYDLKLKAKHINVFERRQFPKDIVTRYGYDLILNGKLFRFIGVNSYDLAYRNRLEIDETINSAGDLDISVLRFWAFGEGIPDGFQPKPYEYNDFMFNKLSYIISSAEKKKMKLIVTFSNFWPDYGGVPQYIKWANQDKSSSLSEDDFFTNDKTNDLYKSYVKKLLTYKNPYTGRLLKDEPAILAWELMNEPRASHIDKSAQVVKWTDEMTAYIKNIDNLHLVSDGTEGFTQGYNDYNNAPSLLQIASLESIDLTSGHYYLGNDIHNQYQIIIDQWSKEAIAKYRKPFIVGEIGFDKRLEKSGGISRENLLNQFLDYSYRKNLNGVILWNWALKIDESFGISPYDPKDEKYRGIIKKYAQQFTNTPQDRK</sequence>
<dbReference type="GO" id="GO:0000272">
    <property type="term" value="P:polysaccharide catabolic process"/>
    <property type="evidence" value="ECO:0007669"/>
    <property type="project" value="InterPro"/>
</dbReference>
<feature type="transmembrane region" description="Helical" evidence="8">
    <location>
        <begin position="183"/>
        <end position="198"/>
    </location>
</feature>
<keyword evidence="8" id="KW-0812">Transmembrane</keyword>
<name>A0A1F5ZJK7_9BACT</name>
<evidence type="ECO:0000256" key="7">
    <source>
        <dbReference type="ARBA" id="ARBA00023295"/>
    </source>
</evidence>
<comment type="caution">
    <text evidence="10">The sequence shown here is derived from an EMBL/GenBank/DDBJ whole genome shotgun (WGS) entry which is preliminary data.</text>
</comment>
<keyword evidence="8" id="KW-0472">Membrane</keyword>
<feature type="transmembrane region" description="Helical" evidence="8">
    <location>
        <begin position="311"/>
        <end position="328"/>
    </location>
</feature>
<feature type="transmembrane region" description="Helical" evidence="8">
    <location>
        <begin position="76"/>
        <end position="96"/>
    </location>
</feature>
<dbReference type="PROSITE" id="PS00659">
    <property type="entry name" value="GLYCOSYL_HYDROL_F5"/>
    <property type="match status" value="1"/>
</dbReference>
<evidence type="ECO:0000256" key="5">
    <source>
        <dbReference type="ARBA" id="ARBA00022729"/>
    </source>
</evidence>
<reference evidence="10 11" key="1">
    <citation type="journal article" date="2016" name="Nat. Commun.">
        <title>Thousands of microbial genomes shed light on interconnected biogeochemical processes in an aquifer system.</title>
        <authorList>
            <person name="Anantharaman K."/>
            <person name="Brown C.T."/>
            <person name="Hug L.A."/>
            <person name="Sharon I."/>
            <person name="Castelle C.J."/>
            <person name="Probst A.J."/>
            <person name="Thomas B.C."/>
            <person name="Singh A."/>
            <person name="Wilkins M.J."/>
            <person name="Karaoz U."/>
            <person name="Brodie E.L."/>
            <person name="Williams K.H."/>
            <person name="Hubbard S.S."/>
            <person name="Banfield J.F."/>
        </authorList>
    </citation>
    <scope>NUCLEOTIDE SEQUENCE [LARGE SCALE GENOMIC DNA]</scope>
</reference>
<dbReference type="GO" id="GO:0016985">
    <property type="term" value="F:mannan endo-1,4-beta-mannosidase activity"/>
    <property type="evidence" value="ECO:0007669"/>
    <property type="project" value="TreeGrafter"/>
</dbReference>
<keyword evidence="5" id="KW-0732">Signal</keyword>
<evidence type="ECO:0000256" key="2">
    <source>
        <dbReference type="ARBA" id="ARBA00004613"/>
    </source>
</evidence>
<dbReference type="GO" id="GO:0005576">
    <property type="term" value="C:extracellular region"/>
    <property type="evidence" value="ECO:0007669"/>
    <property type="project" value="UniProtKB-SubCell"/>
</dbReference>
<evidence type="ECO:0000259" key="9">
    <source>
        <dbReference type="Pfam" id="PF26410"/>
    </source>
</evidence>
<keyword evidence="4" id="KW-0964">Secreted</keyword>
<feature type="transmembrane region" description="Helical" evidence="8">
    <location>
        <begin position="340"/>
        <end position="360"/>
    </location>
</feature>
<comment type="subcellular location">
    <subcellularLocation>
        <location evidence="2">Secreted</location>
    </subcellularLocation>
</comment>
<evidence type="ECO:0000256" key="3">
    <source>
        <dbReference type="ARBA" id="ARBA00012706"/>
    </source>
</evidence>
<evidence type="ECO:0000256" key="1">
    <source>
        <dbReference type="ARBA" id="ARBA00001678"/>
    </source>
</evidence>
<dbReference type="STRING" id="1798382.A3D77_04545"/>
<keyword evidence="8" id="KW-1133">Transmembrane helix</keyword>
<evidence type="ECO:0000313" key="11">
    <source>
        <dbReference type="Proteomes" id="UP000176923"/>
    </source>
</evidence>
<evidence type="ECO:0000256" key="6">
    <source>
        <dbReference type="ARBA" id="ARBA00022801"/>
    </source>
</evidence>
<dbReference type="SUPFAM" id="SSF51445">
    <property type="entry name" value="(Trans)glycosidases"/>
    <property type="match status" value="1"/>
</dbReference>
<dbReference type="Gene3D" id="3.20.20.80">
    <property type="entry name" value="Glycosidases"/>
    <property type="match status" value="1"/>
</dbReference>
<evidence type="ECO:0000256" key="8">
    <source>
        <dbReference type="SAM" id="Phobius"/>
    </source>
</evidence>
<keyword evidence="6" id="KW-0378">Hydrolase</keyword>
<dbReference type="Pfam" id="PF26410">
    <property type="entry name" value="GH5_mannosidase"/>
    <property type="match status" value="1"/>
</dbReference>
<dbReference type="EC" id="3.2.1.78" evidence="3"/>
<comment type="catalytic activity">
    <reaction evidence="1">
        <text>Random hydrolysis of (1-&gt;4)-beta-D-mannosidic linkages in mannans, galactomannans and glucomannans.</text>
        <dbReference type="EC" id="3.2.1.78"/>
    </reaction>
</comment>
<dbReference type="EMBL" id="MFJL01000044">
    <property type="protein sequence ID" value="OGG12581.1"/>
    <property type="molecule type" value="Genomic_DNA"/>
</dbReference>
<keyword evidence="7" id="KW-0326">Glycosidase</keyword>
<dbReference type="InterPro" id="IPR018087">
    <property type="entry name" value="Glyco_hydro_5_CS"/>
</dbReference>
<dbReference type="PANTHER" id="PTHR31451">
    <property type="match status" value="1"/>
</dbReference>
<feature type="transmembrane region" description="Helical" evidence="8">
    <location>
        <begin position="380"/>
        <end position="397"/>
    </location>
</feature>
<dbReference type="AlphaFoldDB" id="A0A1F5ZJK7"/>
<feature type="transmembrane region" description="Helical" evidence="8">
    <location>
        <begin position="204"/>
        <end position="222"/>
    </location>
</feature>
<feature type="domain" description="Glycoside hydrolase family 5" evidence="9">
    <location>
        <begin position="589"/>
        <end position="825"/>
    </location>
</feature>
<dbReference type="Proteomes" id="UP000176923">
    <property type="component" value="Unassembled WGS sequence"/>
</dbReference>
<protein>
    <recommendedName>
        <fullName evidence="3">mannan endo-1,4-beta-mannosidase</fullName>
        <ecNumber evidence="3">3.2.1.78</ecNumber>
    </recommendedName>
</protein>
<feature type="transmembrane region" description="Helical" evidence="8">
    <location>
        <begin position="402"/>
        <end position="420"/>
    </location>
</feature>
<feature type="transmembrane region" description="Helical" evidence="8">
    <location>
        <begin position="31"/>
        <end position="55"/>
    </location>
</feature>
<proteinExistence type="predicted"/>
<feature type="transmembrane region" description="Helical" evidence="8">
    <location>
        <begin position="102"/>
        <end position="123"/>
    </location>
</feature>
<dbReference type="InterPro" id="IPR001547">
    <property type="entry name" value="Glyco_hydro_5"/>
</dbReference>
<organism evidence="10 11">
    <name type="scientific">Candidatus Gottesmanbacteria bacterium RIFCSPHIGHO2_02_FULL_39_11</name>
    <dbReference type="NCBI Taxonomy" id="1798382"/>
    <lineage>
        <taxon>Bacteria</taxon>
        <taxon>Candidatus Gottesmaniibacteriota</taxon>
    </lineage>
</organism>
<dbReference type="InterPro" id="IPR017853">
    <property type="entry name" value="GH"/>
</dbReference>
<dbReference type="InterPro" id="IPR045053">
    <property type="entry name" value="MAN-like"/>
</dbReference>